<dbReference type="CDD" id="cd23023">
    <property type="entry name" value="zf-HIT_BCD1"/>
    <property type="match status" value="1"/>
</dbReference>
<dbReference type="InterPro" id="IPR006652">
    <property type="entry name" value="Kelch_1"/>
</dbReference>
<feature type="compositionally biased region" description="Basic and acidic residues" evidence="3">
    <location>
        <begin position="811"/>
        <end position="846"/>
    </location>
</feature>
<evidence type="ECO:0000259" key="4">
    <source>
        <dbReference type="Pfam" id="PF01106"/>
    </source>
</evidence>
<feature type="region of interest" description="Disordered" evidence="3">
    <location>
        <begin position="751"/>
        <end position="846"/>
    </location>
</feature>
<comment type="similarity">
    <text evidence="1">Belongs to the NifU family.</text>
</comment>
<reference evidence="6 7" key="1">
    <citation type="submission" date="2024-02" db="EMBL/GenBank/DDBJ databases">
        <authorList>
            <person name="Chen Y."/>
            <person name="Shah S."/>
            <person name="Dougan E. K."/>
            <person name="Thang M."/>
            <person name="Chan C."/>
        </authorList>
    </citation>
    <scope>NUCLEOTIDE SEQUENCE [LARGE SCALE GENOMIC DNA]</scope>
</reference>
<organism evidence="6 7">
    <name type="scientific">Durusdinium trenchii</name>
    <dbReference type="NCBI Taxonomy" id="1381693"/>
    <lineage>
        <taxon>Eukaryota</taxon>
        <taxon>Sar</taxon>
        <taxon>Alveolata</taxon>
        <taxon>Dinophyceae</taxon>
        <taxon>Suessiales</taxon>
        <taxon>Symbiodiniaceae</taxon>
        <taxon>Durusdinium</taxon>
    </lineage>
</organism>
<dbReference type="Gene3D" id="3.30.300.130">
    <property type="entry name" value="Fe-S cluster assembly (FSCA)"/>
    <property type="match status" value="2"/>
</dbReference>
<dbReference type="Pfam" id="PF01106">
    <property type="entry name" value="NifU"/>
    <property type="match status" value="1"/>
</dbReference>
<dbReference type="InterPro" id="IPR001075">
    <property type="entry name" value="NIF_FeS_clus_asmbl_NifU_C"/>
</dbReference>
<dbReference type="Gene3D" id="2.120.10.80">
    <property type="entry name" value="Kelch-type beta propeller"/>
    <property type="match status" value="2"/>
</dbReference>
<feature type="region of interest" description="Disordered" evidence="3">
    <location>
        <begin position="660"/>
        <end position="682"/>
    </location>
</feature>
<dbReference type="PANTHER" id="PTHR13483">
    <property type="entry name" value="BOX C_D SNORNA PROTEIN 1-RELATED"/>
    <property type="match status" value="1"/>
</dbReference>
<keyword evidence="2" id="KW-0597">Phosphoprotein</keyword>
<dbReference type="InterPro" id="IPR051639">
    <property type="entry name" value="BCD1"/>
</dbReference>
<keyword evidence="7" id="KW-1185">Reference proteome</keyword>
<feature type="compositionally biased region" description="Low complexity" evidence="3">
    <location>
        <begin position="754"/>
        <end position="764"/>
    </location>
</feature>
<dbReference type="InterPro" id="IPR034904">
    <property type="entry name" value="FSCA_dom_sf"/>
</dbReference>
<dbReference type="InterPro" id="IPR057721">
    <property type="entry name" value="BCD1_alpha/beta"/>
</dbReference>
<feature type="domain" description="BCD1 alpha/beta" evidence="5">
    <location>
        <begin position="637"/>
        <end position="753"/>
    </location>
</feature>
<name>A0ABP0SZH8_9DINO</name>
<evidence type="ECO:0000313" key="6">
    <source>
        <dbReference type="EMBL" id="CAK9117570.1"/>
    </source>
</evidence>
<feature type="domain" description="BCD1 alpha/beta" evidence="5">
    <location>
        <begin position="837"/>
        <end position="878"/>
    </location>
</feature>
<feature type="compositionally biased region" description="Polar residues" evidence="3">
    <location>
        <begin position="349"/>
        <end position="358"/>
    </location>
</feature>
<evidence type="ECO:0000256" key="2">
    <source>
        <dbReference type="ARBA" id="ARBA00022553"/>
    </source>
</evidence>
<dbReference type="PANTHER" id="PTHR13483:SF3">
    <property type="entry name" value="BOX C_D SNORNA PROTEIN 1"/>
    <property type="match status" value="1"/>
</dbReference>
<dbReference type="Proteomes" id="UP001642484">
    <property type="component" value="Unassembled WGS sequence"/>
</dbReference>
<feature type="domain" description="NIF system FeS cluster assembly NifU C-terminal" evidence="4">
    <location>
        <begin position="399"/>
        <end position="465"/>
    </location>
</feature>
<dbReference type="SUPFAM" id="SSF117916">
    <property type="entry name" value="Fe-S cluster assembly (FSCA) domain-like"/>
    <property type="match status" value="2"/>
</dbReference>
<evidence type="ECO:0000256" key="1">
    <source>
        <dbReference type="ARBA" id="ARBA00006420"/>
    </source>
</evidence>
<accession>A0ABP0SZH8</accession>
<proteinExistence type="inferred from homology"/>
<dbReference type="SMART" id="SM00612">
    <property type="entry name" value="Kelch"/>
    <property type="match status" value="4"/>
</dbReference>
<comment type="caution">
    <text evidence="6">The sequence shown here is derived from an EMBL/GenBank/DDBJ whole genome shotgun (WGS) entry which is preliminary data.</text>
</comment>
<feature type="region of interest" description="Disordered" evidence="3">
    <location>
        <begin position="343"/>
        <end position="392"/>
    </location>
</feature>
<dbReference type="PROSITE" id="PS50231">
    <property type="entry name" value="RICIN_B_LECTIN"/>
    <property type="match status" value="1"/>
</dbReference>
<evidence type="ECO:0000313" key="7">
    <source>
        <dbReference type="Proteomes" id="UP001642484"/>
    </source>
</evidence>
<dbReference type="EMBL" id="CAXAMN010028739">
    <property type="protein sequence ID" value="CAK9117570.1"/>
    <property type="molecule type" value="Genomic_DNA"/>
</dbReference>
<dbReference type="SUPFAM" id="SSF117281">
    <property type="entry name" value="Kelch motif"/>
    <property type="match status" value="1"/>
</dbReference>
<feature type="compositionally biased region" description="Basic and acidic residues" evidence="3">
    <location>
        <begin position="367"/>
        <end position="389"/>
    </location>
</feature>
<gene>
    <name evidence="6" type="ORF">CCMP2556_LOCUS54869</name>
</gene>
<feature type="compositionally biased region" description="Acidic residues" evidence="3">
    <location>
        <begin position="765"/>
        <end position="777"/>
    </location>
</feature>
<protein>
    <submittedName>
        <fullName evidence="6">Uncharacterized protein</fullName>
    </submittedName>
</protein>
<sequence>MEQRPCQYDRNHSGKWVEQGAVAKLSLLALDDRRGPIARVSLPPFFYSEMIAPFLSFHGPVPDQLYVIGGRDNNQEPLDVVEMFDAWNGRWVTCPGMLARRAGCAAAALPNGCLMVCGGYDEQGIVRGVLDSCEVFNPLQQRWSKTGAALLRARWGHGCSFLGSEVYAVGGCALLPGSLIGEELMETLRSCEAYDVTTDSWRIAPSLNVARAGARVVTIAGGKLAAVGGCDDVFGRAEMLASVEILKQGNSNWELLDTQLGVPRTTAAAVALDAERILVMGGAPSLSSAEVYHVQKKAQEDQGEVGCASQIQIGDMAEGRMGCQAVVMTAQTAEGLIEARQTLSRKSRQATARRSTVVSPFGAPQETKVEEEVAEEKPEDKKKSEEKQKPKLPLTWDNVQEVLDELRPYLKSDGGDCKISDIDGTVVRLELIGACSSCSASSVTMTMGIEKKSLKERIPEVSEVVAVTPEQEPLTSAGVEEVLNGIRPFLSVSGGSIEIFELGDGDDPKVVLKMIGPPLKSMAVRVEVQNRIKRKYPAVQEVSIVGCPACEIRSCSAACVQAHKSQSGCTGKRPRTERVAPLNAFTDNVLLRDFGLLEEVDAAVDRADRDLRIRDEEMRLYQPRRHKQRIQLARACAAPERQTRLILAPFAMTIAQGNTSKLVDGGKGRKGKGKGSKKGRTKPGHICWRVDWHFGDQVLTERAQPEHEVVGRVLERFLNNSAPRGPTQHLLIPYAEQGVEQLEVFLHQPPRTQESLPEPSGEPGELSEESEETEAEAPETVRLNPRPDPILSAPWRRQSNIQQESEESESEERQERKDNDGKDPHTDGKESEAVEGKESFHPYVRLDKSRTLRENLMDRAIVEHPVLYVALPQELNRFLAAD</sequence>
<feature type="compositionally biased region" description="Basic residues" evidence="3">
    <location>
        <begin position="668"/>
        <end position="682"/>
    </location>
</feature>
<evidence type="ECO:0000256" key="3">
    <source>
        <dbReference type="SAM" id="MobiDB-lite"/>
    </source>
</evidence>
<dbReference type="Pfam" id="PF25790">
    <property type="entry name" value="BCD1"/>
    <property type="match status" value="2"/>
</dbReference>
<dbReference type="InterPro" id="IPR015915">
    <property type="entry name" value="Kelch-typ_b-propeller"/>
</dbReference>
<dbReference type="Pfam" id="PF24681">
    <property type="entry name" value="Kelch_KLHDC2_KLHL20_DRC7"/>
    <property type="match status" value="1"/>
</dbReference>
<evidence type="ECO:0000259" key="5">
    <source>
        <dbReference type="Pfam" id="PF25790"/>
    </source>
</evidence>